<evidence type="ECO:0000313" key="4">
    <source>
        <dbReference type="EMBL" id="SFE98720.1"/>
    </source>
</evidence>
<feature type="domain" description="Strawberry notch helicase C" evidence="2">
    <location>
        <begin position="932"/>
        <end position="1186"/>
    </location>
</feature>
<dbReference type="InterPro" id="IPR027417">
    <property type="entry name" value="P-loop_NTPase"/>
</dbReference>
<dbReference type="Pfam" id="PF13871">
    <property type="entry name" value="Helicase_C_4"/>
    <property type="match status" value="1"/>
</dbReference>
<evidence type="ECO:0000313" key="5">
    <source>
        <dbReference type="Proteomes" id="UP000198977"/>
    </source>
</evidence>
<dbReference type="OrthoDB" id="270332at2"/>
<evidence type="ECO:0000256" key="1">
    <source>
        <dbReference type="ARBA" id="ARBA00006992"/>
    </source>
</evidence>
<comment type="similarity">
    <text evidence="1">Belongs to the SBNO family.</text>
</comment>
<dbReference type="Pfam" id="PF13872">
    <property type="entry name" value="AAA_34"/>
    <property type="match status" value="1"/>
</dbReference>
<reference evidence="5" key="1">
    <citation type="submission" date="2016-10" db="EMBL/GenBank/DDBJ databases">
        <authorList>
            <person name="Varghese N."/>
            <person name="Submissions S."/>
        </authorList>
    </citation>
    <scope>NUCLEOTIDE SEQUENCE [LARGE SCALE GENOMIC DNA]</scope>
    <source>
        <strain evidence="5">DSM 11443</strain>
    </source>
</reference>
<dbReference type="GO" id="GO:0006355">
    <property type="term" value="P:regulation of DNA-templated transcription"/>
    <property type="evidence" value="ECO:0007669"/>
    <property type="project" value="InterPro"/>
</dbReference>
<keyword evidence="5" id="KW-1185">Reference proteome</keyword>
<sequence>MNAHPKTAALATQLETADPAANLQPNFAELLVHAASMLFPCFETGKPIDAKTLRAAMEGAFGASDTSGAWVWKDAYDAVEIAQIMMITRYGALMRKQAASPAQFLSMIERLSSLAPSHTRRSEDSVRLQQFSTPLPLAAIVAEAAGFRASDLVLEPSAGTGMLAVYGQIAGADIALNELAETRRGILRALFAAAPVSGHDAASIDDRLDRAIIPSVIVMNPPFSAAQHVDRKFRKATSQHVLSALARLAPFGRLVVITGESFASKTKSHQSTFRSIGEVANVVFSAAIAGKVFARHGTSIDTRLTVIDKKRAGDNVAMVNVEDVYHPLCETTGNLLAAVLAHCPGRADGVPPCPTNASQIAPKPATRLNLHALRDAARQESRDLAAERAKHPFDSVDACPLVYEPKDWTDPQGTLQDAVYEDYTLQAFQIAGAATHPTSLVQSAAMASVPPPLPTYQPLLPTALTRDGVLSAPQLESVICAGHAHASHLKGWFKPGEIAGQLVAAAETDEGAFRLRKGWFLGDGTGCGKGRQVAGIIVDNWLRGRKRAVWVSKSDKLIEDARRDWMALGGRESDIVPLSKFRQGGDIRLTEGILFVTYATLRSAEREGKASRLDQVVTWLGEGFDGVIAFDESHAMANAAGEKSARGDKKASQQGLAGLALQNAVPDARILYVSATGATVVGNLAYASRLGLWGTGDFPFVTQAEFVSSMEAGGIAAMEMISRDLKALGLYLARSLSYAGVEYDMLVHDLTPAQVAIYDSYADAFQIIHNNLEAALEASGISSEGGTLNPQAKSAARSAFESNKQRFFNHLITAMKCPSLIKAIEADLAAGHAAVVQVVSTSEALMERRLDEIPPSEWHDLQVDITPREYVMDYLAHSFPTQLFEPYTDENGDLRSRPAVDAGGTPIICREAEQRRDGLIEHLGALAPVQGALDQILWHFSGDVVAEVTGRKRRIVRTSEGRLKVENRPASSNLGETQAFMDDTKRILVFSDAGGTGRSYHADLGAKNQRLRVHYLLEPGWKADNAIQGLGRTNRTNQAQPPLFRPVATNVKGEKRFLSTIARRLDTLGAITKGQRETGGQNMFRAEDNLESPYARAALRQFFYKLRAGKIDACSYARFQEMTDLTLDDADGCMKEVLPPIQQFLNRCLALKISMQDAIFDAFGEFLAAIIEDARQAGTLDVGLETLRAERFVITDRKVIFEHEATGATATALTVERTDRNAPLTLTKVKSICASMSDAKLYWNAASKRAGLMTNAPAYMDEDGVPIRRIKLLRPMTYDLFELGEFAKSNWQEVDDTTFEQLWQAEVDAVPEFTTSKITLICGLLLPIWDRLPADNMRIYRLQTEDGERAIGRLVSQEQLINVYARLGLDTDIQMEPDDVLRAVMETRATLSLVTGFQLRRSLVMGQPRLELTGATGAILAELKTMGCFTEVIQWKTRVFLPSEAPDVLASLLLRFPVGTTMSGAVQ</sequence>
<protein>
    <submittedName>
        <fullName evidence="4">Methyltransferase domain-containing protein</fullName>
    </submittedName>
</protein>
<dbReference type="GO" id="GO:0008168">
    <property type="term" value="F:methyltransferase activity"/>
    <property type="evidence" value="ECO:0007669"/>
    <property type="project" value="UniProtKB-KW"/>
</dbReference>
<dbReference type="InterPro" id="IPR029063">
    <property type="entry name" value="SAM-dependent_MTases_sf"/>
</dbReference>
<dbReference type="Proteomes" id="UP000198977">
    <property type="component" value="Unassembled WGS sequence"/>
</dbReference>
<dbReference type="InterPro" id="IPR039187">
    <property type="entry name" value="SNO_AAA"/>
</dbReference>
<keyword evidence="4" id="KW-0489">Methyltransferase</keyword>
<dbReference type="STRING" id="74348.SAMN04488523_11431"/>
<dbReference type="InterPro" id="IPR026741">
    <property type="entry name" value="SNO"/>
</dbReference>
<dbReference type="GO" id="GO:0032259">
    <property type="term" value="P:methylation"/>
    <property type="evidence" value="ECO:0007669"/>
    <property type="project" value="UniProtKB-KW"/>
</dbReference>
<gene>
    <name evidence="4" type="ORF">SAMN04488523_11431</name>
</gene>
<dbReference type="Gene3D" id="3.40.50.300">
    <property type="entry name" value="P-loop containing nucleotide triphosphate hydrolases"/>
    <property type="match status" value="1"/>
</dbReference>
<dbReference type="PANTHER" id="PTHR12706">
    <property type="entry name" value="STRAWBERRY NOTCH-RELATED"/>
    <property type="match status" value="1"/>
</dbReference>
<accession>A0A1I2F2I4</accession>
<evidence type="ECO:0000259" key="2">
    <source>
        <dbReference type="Pfam" id="PF13871"/>
    </source>
</evidence>
<keyword evidence="4" id="KW-0808">Transferase</keyword>
<dbReference type="PANTHER" id="PTHR12706:SF30">
    <property type="entry name" value="PROTEIN STRAWBERRY NOTCH-RELATED"/>
    <property type="match status" value="1"/>
</dbReference>
<evidence type="ECO:0000259" key="3">
    <source>
        <dbReference type="Pfam" id="PF13872"/>
    </source>
</evidence>
<dbReference type="SUPFAM" id="SSF53335">
    <property type="entry name" value="S-adenosyl-L-methionine-dependent methyltransferases"/>
    <property type="match status" value="1"/>
</dbReference>
<dbReference type="SUPFAM" id="SSF52540">
    <property type="entry name" value="P-loop containing nucleoside triphosphate hydrolases"/>
    <property type="match status" value="1"/>
</dbReference>
<dbReference type="InterPro" id="IPR026937">
    <property type="entry name" value="SBNO_Helicase_C_dom"/>
</dbReference>
<feature type="domain" description="Strawberry notch AAA" evidence="3">
    <location>
        <begin position="436"/>
        <end position="759"/>
    </location>
</feature>
<organism evidence="4 5">
    <name type="scientific">Sulfitobacter brevis</name>
    <dbReference type="NCBI Taxonomy" id="74348"/>
    <lineage>
        <taxon>Bacteria</taxon>
        <taxon>Pseudomonadati</taxon>
        <taxon>Pseudomonadota</taxon>
        <taxon>Alphaproteobacteria</taxon>
        <taxon>Rhodobacterales</taxon>
        <taxon>Roseobacteraceae</taxon>
        <taxon>Sulfitobacter</taxon>
    </lineage>
</organism>
<name>A0A1I2F2I4_9RHOB</name>
<dbReference type="RefSeq" id="WP_093924999.1">
    <property type="nucleotide sequence ID" value="NZ_FOMW01000014.1"/>
</dbReference>
<dbReference type="EMBL" id="FOMW01000014">
    <property type="protein sequence ID" value="SFE98720.1"/>
    <property type="molecule type" value="Genomic_DNA"/>
</dbReference>
<proteinExistence type="inferred from homology"/>
<dbReference type="Gene3D" id="3.40.50.150">
    <property type="entry name" value="Vaccinia Virus protein VP39"/>
    <property type="match status" value="1"/>
</dbReference>